<name>Q2SLP3_HAHCH</name>
<keyword evidence="7" id="KW-0862">Zinc</keyword>
<dbReference type="Gene3D" id="3.50.30.30">
    <property type="match status" value="1"/>
</dbReference>
<feature type="chain" id="PRO_5004215638" evidence="8">
    <location>
        <begin position="26"/>
        <end position="544"/>
    </location>
</feature>
<dbReference type="SUPFAM" id="SSF52025">
    <property type="entry name" value="PA domain"/>
    <property type="match status" value="1"/>
</dbReference>
<dbReference type="Pfam" id="PF04389">
    <property type="entry name" value="Peptidase_M28"/>
    <property type="match status" value="1"/>
</dbReference>
<dbReference type="OrthoDB" id="9778250at2"/>
<dbReference type="Gene3D" id="3.40.630.10">
    <property type="entry name" value="Zn peptidases"/>
    <property type="match status" value="1"/>
</dbReference>
<dbReference type="InterPro" id="IPR045175">
    <property type="entry name" value="M28_fam"/>
</dbReference>
<evidence type="ECO:0000313" key="11">
    <source>
        <dbReference type="EMBL" id="ABC28431.1"/>
    </source>
</evidence>
<dbReference type="STRING" id="349521.HCH_01574"/>
<dbReference type="GO" id="GO:0046872">
    <property type="term" value="F:metal ion binding"/>
    <property type="evidence" value="ECO:0007669"/>
    <property type="project" value="UniProtKB-KW"/>
</dbReference>
<keyword evidence="4" id="KW-0479">Metal-binding</keyword>
<dbReference type="PANTHER" id="PTHR12147">
    <property type="entry name" value="METALLOPEPTIDASE M28 FAMILY MEMBER"/>
    <property type="match status" value="1"/>
</dbReference>
<evidence type="ECO:0000256" key="7">
    <source>
        <dbReference type="ARBA" id="ARBA00022833"/>
    </source>
</evidence>
<dbReference type="GO" id="GO:0008235">
    <property type="term" value="F:metalloexopeptidase activity"/>
    <property type="evidence" value="ECO:0007669"/>
    <property type="project" value="InterPro"/>
</dbReference>
<dbReference type="KEGG" id="hch:HCH_01574"/>
<dbReference type="HOGENOM" id="CLU_024336_0_2_6"/>
<evidence type="ECO:0000256" key="8">
    <source>
        <dbReference type="SAM" id="SignalP"/>
    </source>
</evidence>
<evidence type="ECO:0000256" key="1">
    <source>
        <dbReference type="ARBA" id="ARBA00005957"/>
    </source>
</evidence>
<dbReference type="Proteomes" id="UP000000238">
    <property type="component" value="Chromosome"/>
</dbReference>
<dbReference type="InterPro" id="IPR046450">
    <property type="entry name" value="PA_dom_sf"/>
</dbReference>
<keyword evidence="6" id="KW-0378">Hydrolase</keyword>
<evidence type="ECO:0000259" key="9">
    <source>
        <dbReference type="Pfam" id="PF02225"/>
    </source>
</evidence>
<dbReference type="GO" id="GO:0006508">
    <property type="term" value="P:proteolysis"/>
    <property type="evidence" value="ECO:0007669"/>
    <property type="project" value="UniProtKB-KW"/>
</dbReference>
<proteinExistence type="inferred from homology"/>
<dbReference type="CDD" id="cd03876">
    <property type="entry name" value="M28_SGAP_like"/>
    <property type="match status" value="1"/>
</dbReference>
<evidence type="ECO:0000259" key="10">
    <source>
        <dbReference type="Pfam" id="PF04389"/>
    </source>
</evidence>
<dbReference type="InterPro" id="IPR003137">
    <property type="entry name" value="PA_domain"/>
</dbReference>
<feature type="signal peptide" evidence="8">
    <location>
        <begin position="1"/>
        <end position="25"/>
    </location>
</feature>
<evidence type="ECO:0000313" key="12">
    <source>
        <dbReference type="Proteomes" id="UP000000238"/>
    </source>
</evidence>
<dbReference type="InterPro" id="IPR041756">
    <property type="entry name" value="M28_SGAP-like"/>
</dbReference>
<keyword evidence="12" id="KW-1185">Reference proteome</keyword>
<evidence type="ECO:0000256" key="4">
    <source>
        <dbReference type="ARBA" id="ARBA00022723"/>
    </source>
</evidence>
<evidence type="ECO:0000256" key="6">
    <source>
        <dbReference type="ARBA" id="ARBA00022801"/>
    </source>
</evidence>
<dbReference type="EMBL" id="CP000155">
    <property type="protein sequence ID" value="ABC28431.1"/>
    <property type="molecule type" value="Genomic_DNA"/>
</dbReference>
<protein>
    <submittedName>
        <fullName evidence="11">Predicted aminopeptidase</fullName>
    </submittedName>
</protein>
<dbReference type="Pfam" id="PF02225">
    <property type="entry name" value="PA"/>
    <property type="match status" value="1"/>
</dbReference>
<dbReference type="eggNOG" id="COG2234">
    <property type="taxonomic scope" value="Bacteria"/>
</dbReference>
<dbReference type="GO" id="GO:0004177">
    <property type="term" value="F:aminopeptidase activity"/>
    <property type="evidence" value="ECO:0007669"/>
    <property type="project" value="UniProtKB-KW"/>
</dbReference>
<dbReference type="SUPFAM" id="SSF53187">
    <property type="entry name" value="Zn-dependent exopeptidases"/>
    <property type="match status" value="1"/>
</dbReference>
<dbReference type="PANTHER" id="PTHR12147:SF26">
    <property type="entry name" value="PEPTIDASE M28 DOMAIN-CONTAINING PROTEIN"/>
    <property type="match status" value="1"/>
</dbReference>
<organism evidence="11 12">
    <name type="scientific">Hahella chejuensis (strain KCTC 2396)</name>
    <dbReference type="NCBI Taxonomy" id="349521"/>
    <lineage>
        <taxon>Bacteria</taxon>
        <taxon>Pseudomonadati</taxon>
        <taxon>Pseudomonadota</taxon>
        <taxon>Gammaproteobacteria</taxon>
        <taxon>Oceanospirillales</taxon>
        <taxon>Hahellaceae</taxon>
        <taxon>Hahella</taxon>
    </lineage>
</organism>
<evidence type="ECO:0000256" key="5">
    <source>
        <dbReference type="ARBA" id="ARBA00022729"/>
    </source>
</evidence>
<reference evidence="11 12" key="1">
    <citation type="journal article" date="2005" name="Nucleic Acids Res.">
        <title>Genomic blueprint of Hahella chejuensis, a marine microbe producing an algicidal agent.</title>
        <authorList>
            <person name="Jeong H."/>
            <person name="Yim J.H."/>
            <person name="Lee C."/>
            <person name="Choi S.-H."/>
            <person name="Park Y.K."/>
            <person name="Yoon S.H."/>
            <person name="Hur C.-G."/>
            <person name="Kang H.-Y."/>
            <person name="Kim D."/>
            <person name="Lee H.H."/>
            <person name="Park K.H."/>
            <person name="Park S.-H."/>
            <person name="Park H.-S."/>
            <person name="Lee H.K."/>
            <person name="Oh T.K."/>
            <person name="Kim J.F."/>
        </authorList>
    </citation>
    <scope>NUCLEOTIDE SEQUENCE [LARGE SCALE GENOMIC DNA]</scope>
    <source>
        <strain evidence="11 12">KCTC 2396</strain>
    </source>
</reference>
<accession>Q2SLP3</accession>
<sequence length="544" mass="58283">MLTKKTSLSMALSSLTLALATAAHSAPPSRSDLLNEFWSPDRLHPLECRFGVLNNSPWGLPRCMQANNVMSHLQMLNDIAGANDGTRAAGLPGYDASVDYIKSTLESAGYNVTLAPFPFNAFYPQGPGTLESTAPDTTSYEWEVDFTYLSQTDAGDVTGPVAAVDLALGPDNASTSGCEAEDFTGFPAGSIALIQRGSCTFQIKAENAAAAGAIGVIIFNQGNTDDRKGLMNATLGDDYTGGIPVVFATYDNGAAWASAEGLQMHVVTDVVRKQTETVNVIAESRRGNPDNVVMVGAHLDSVYEGAGVNDNGSGSAALLELALQTRRAHPRNKIRFAWWGAEESGLVGSTHYVQNLPEDELKKIKVYLNFDMIASPNFAYMIYDGDGSDFGLEGPPGSKATEKLFEDYYKLRALPYEGTEISFRSDYAQFFTDGVAFGGLFTGAEVAKTEEQAEKYGGDAGVALDPCYHQACDDINNIAQDALEINIDAVAFVTSWLSLSTKVIDDEIEAAAKKDEGVAAMRAFSASSSASSYDITHWGKHWIK</sequence>
<comment type="similarity">
    <text evidence="1">Belongs to the peptidase M28 family. M28A subfamily.</text>
</comment>
<feature type="domain" description="PA" evidence="9">
    <location>
        <begin position="157"/>
        <end position="256"/>
    </location>
</feature>
<keyword evidence="2 11" id="KW-0031">Aminopeptidase</keyword>
<dbReference type="InterPro" id="IPR007484">
    <property type="entry name" value="Peptidase_M28"/>
</dbReference>
<dbReference type="AlphaFoldDB" id="Q2SLP3"/>
<gene>
    <name evidence="11" type="ordered locus">HCH_01574</name>
</gene>
<evidence type="ECO:0000256" key="2">
    <source>
        <dbReference type="ARBA" id="ARBA00022438"/>
    </source>
</evidence>
<evidence type="ECO:0000256" key="3">
    <source>
        <dbReference type="ARBA" id="ARBA00022670"/>
    </source>
</evidence>
<keyword evidence="5 8" id="KW-0732">Signal</keyword>
<keyword evidence="3" id="KW-0645">Protease</keyword>
<feature type="domain" description="Peptidase M28" evidence="10">
    <location>
        <begin position="279"/>
        <end position="491"/>
    </location>
</feature>
<dbReference type="RefSeq" id="WP_011395504.1">
    <property type="nucleotide sequence ID" value="NC_007645.1"/>
</dbReference>